<keyword evidence="3 13" id="KW-0521">NADP</keyword>
<dbReference type="InterPro" id="IPR011128">
    <property type="entry name" value="G3P_DH_NAD-dep_N"/>
</dbReference>
<keyword evidence="25" id="KW-1185">Reference proteome</keyword>
<keyword evidence="13" id="KW-0963">Cytoplasm</keyword>
<evidence type="ECO:0000256" key="14">
    <source>
        <dbReference type="PIRSR" id="PIRSR000114-1"/>
    </source>
</evidence>
<evidence type="ECO:0000256" key="2">
    <source>
        <dbReference type="ARBA" id="ARBA00022516"/>
    </source>
</evidence>
<feature type="binding site" evidence="13">
    <location>
        <position position="253"/>
    </location>
    <ligand>
        <name>sn-glycerol 3-phosphate</name>
        <dbReference type="ChEBI" id="CHEBI:57597"/>
    </ligand>
</feature>
<dbReference type="InterPro" id="IPR006109">
    <property type="entry name" value="G3P_DH_NAD-dep_C"/>
</dbReference>
<dbReference type="HAMAP" id="MF_00394">
    <property type="entry name" value="NAD_Glyc3P_dehydrog"/>
    <property type="match status" value="1"/>
</dbReference>
<evidence type="ECO:0000256" key="3">
    <source>
        <dbReference type="ARBA" id="ARBA00022857"/>
    </source>
</evidence>
<dbReference type="Proteomes" id="UP000283314">
    <property type="component" value="Unassembled WGS sequence"/>
</dbReference>
<evidence type="ECO:0000256" key="10">
    <source>
        <dbReference type="ARBA" id="ARBA00066687"/>
    </source>
</evidence>
<evidence type="ECO:0000313" key="25">
    <source>
        <dbReference type="Proteomes" id="UP000284779"/>
    </source>
</evidence>
<keyword evidence="8 13" id="KW-1208">Phospholipid metabolism</keyword>
<comment type="similarity">
    <text evidence="1 13 17">Belongs to the NAD-dependent glycerol-3-phosphate dehydrogenase family.</text>
</comment>
<evidence type="ECO:0000256" key="6">
    <source>
        <dbReference type="ARBA" id="ARBA00023098"/>
    </source>
</evidence>
<dbReference type="NCBIfam" id="NF000940">
    <property type="entry name" value="PRK00094.1-2"/>
    <property type="match status" value="1"/>
</dbReference>
<keyword evidence="4 13" id="KW-0560">Oxidoreductase</keyword>
<evidence type="ECO:0000313" key="21">
    <source>
        <dbReference type="EMBL" id="RHA79890.1"/>
    </source>
</evidence>
<protein>
    <recommendedName>
        <fullName evidence="11 13">Glycerol-3-phosphate dehydrogenase [NAD(P)+]</fullName>
        <ecNumber evidence="10 13">1.1.1.94</ecNumber>
    </recommendedName>
    <alternativeName>
        <fullName evidence="13">NAD(P)(+)-dependent glycerol-3-phosphate dehydrogenase</fullName>
    </alternativeName>
    <alternativeName>
        <fullName evidence="12 13">NAD(P)H-dependent dihydroxyacetone-phosphate reductase</fullName>
    </alternativeName>
</protein>
<dbReference type="Proteomes" id="UP000284779">
    <property type="component" value="Unassembled WGS sequence"/>
</dbReference>
<feature type="binding site" evidence="13">
    <location>
        <position position="134"/>
    </location>
    <ligand>
        <name>sn-glycerol 3-phosphate</name>
        <dbReference type="ChEBI" id="CHEBI:57597"/>
    </ligand>
</feature>
<dbReference type="GO" id="GO:0005829">
    <property type="term" value="C:cytosol"/>
    <property type="evidence" value="ECO:0007669"/>
    <property type="project" value="TreeGrafter"/>
</dbReference>
<feature type="binding site" evidence="13">
    <location>
        <position position="136"/>
    </location>
    <ligand>
        <name>sn-glycerol 3-phosphate</name>
        <dbReference type="ChEBI" id="CHEBI:57597"/>
    </ligand>
</feature>
<evidence type="ECO:0000256" key="1">
    <source>
        <dbReference type="ARBA" id="ARBA00011009"/>
    </source>
</evidence>
<dbReference type="GO" id="GO:0046168">
    <property type="term" value="P:glycerol-3-phosphate catabolic process"/>
    <property type="evidence" value="ECO:0007669"/>
    <property type="project" value="InterPro"/>
</dbReference>
<dbReference type="InterPro" id="IPR013328">
    <property type="entry name" value="6PGD_dom2"/>
</dbReference>
<dbReference type="Gene3D" id="1.10.1040.10">
    <property type="entry name" value="N-(1-d-carboxylethyl)-l-norvaline Dehydrogenase, domain 2"/>
    <property type="match status" value="1"/>
</dbReference>
<comment type="catalytic activity">
    <reaction evidence="13">
        <text>sn-glycerol 3-phosphate + NAD(+) = dihydroxyacetone phosphate + NADH + H(+)</text>
        <dbReference type="Rhea" id="RHEA:11092"/>
        <dbReference type="ChEBI" id="CHEBI:15378"/>
        <dbReference type="ChEBI" id="CHEBI:57540"/>
        <dbReference type="ChEBI" id="CHEBI:57597"/>
        <dbReference type="ChEBI" id="CHEBI:57642"/>
        <dbReference type="ChEBI" id="CHEBI:57945"/>
        <dbReference type="EC" id="1.1.1.94"/>
    </reaction>
</comment>
<dbReference type="EMBL" id="QSFD01000004">
    <property type="protein sequence ID" value="RHA19165.1"/>
    <property type="molecule type" value="Genomic_DNA"/>
</dbReference>
<feature type="binding site" evidence="13">
    <location>
        <position position="252"/>
    </location>
    <ligand>
        <name>sn-glycerol 3-phosphate</name>
        <dbReference type="ChEBI" id="CHEBI:57597"/>
    </ligand>
</feature>
<comment type="catalytic activity">
    <reaction evidence="9">
        <text>sn-glycerol 3-phosphate + NADP(+) = dihydroxyacetone phosphate + NADPH + H(+)</text>
        <dbReference type="Rhea" id="RHEA:11096"/>
        <dbReference type="ChEBI" id="CHEBI:15378"/>
        <dbReference type="ChEBI" id="CHEBI:57597"/>
        <dbReference type="ChEBI" id="CHEBI:57642"/>
        <dbReference type="ChEBI" id="CHEBI:57783"/>
        <dbReference type="ChEBI" id="CHEBI:58349"/>
        <dbReference type="EC" id="1.1.1.94"/>
    </reaction>
    <physiologicalReaction direction="right-to-left" evidence="9">
        <dbReference type="Rhea" id="RHEA:11098"/>
    </physiologicalReaction>
</comment>
<feature type="binding site" evidence="13">
    <location>
        <position position="106"/>
    </location>
    <ligand>
        <name>sn-glycerol 3-phosphate</name>
        <dbReference type="ChEBI" id="CHEBI:57597"/>
    </ligand>
</feature>
<evidence type="ECO:0000256" key="5">
    <source>
        <dbReference type="ARBA" id="ARBA00023027"/>
    </source>
</evidence>
<dbReference type="EMBL" id="QROT01000004">
    <property type="protein sequence ID" value="RHL45700.1"/>
    <property type="molecule type" value="Genomic_DNA"/>
</dbReference>
<evidence type="ECO:0000256" key="4">
    <source>
        <dbReference type="ARBA" id="ARBA00023002"/>
    </source>
</evidence>
<dbReference type="GeneID" id="66466690"/>
<evidence type="ECO:0000313" key="20">
    <source>
        <dbReference type="EMBL" id="RHA19165.1"/>
    </source>
</evidence>
<feature type="binding site" evidence="16">
    <location>
        <position position="253"/>
    </location>
    <ligand>
        <name>NAD(+)</name>
        <dbReference type="ChEBI" id="CHEBI:57540"/>
    </ligand>
</feature>
<dbReference type="EMBL" id="QRHR01000001">
    <property type="protein sequence ID" value="RHF90913.1"/>
    <property type="molecule type" value="Genomic_DNA"/>
</dbReference>
<dbReference type="EMBL" id="QSFV01000021">
    <property type="protein sequence ID" value="RHA79890.1"/>
    <property type="molecule type" value="Genomic_DNA"/>
</dbReference>
<dbReference type="Proteomes" id="UP000286186">
    <property type="component" value="Unassembled WGS sequence"/>
</dbReference>
<dbReference type="FunFam" id="1.10.1040.10:FF:000001">
    <property type="entry name" value="Glycerol-3-phosphate dehydrogenase [NAD(P)+]"/>
    <property type="match status" value="1"/>
</dbReference>
<dbReference type="InterPro" id="IPR036291">
    <property type="entry name" value="NAD(P)-bd_dom_sf"/>
</dbReference>
<sequence length="336" mass="36175">MSKVTVLGGGGWAIALAKVLNENGHNVTLWSALEREVEALTKERENKVGLPGVKIPEKIKITNDIKEAVKDSKMIVMAVASSFVRSTSELLKDIVPDGQIIVDVAKGIEDGTFYTMTEVIEDVIPTVNAVVLSGPSHAEEVGLQVPTAVVVGAKTFETASFVQRLFSNDYFRAYTSPDRKSIELGGSLKNVIALAAGIADGLGYGDNTEAALMTRGIKEITQLGVAMGGHSRTFHGLSGIGDLIVTCGSKHSRNRRAGILIGKGYTLDEAVKEVNMVVEGAVSAKAALELAHKYNVDMPLVESVNQVLFENKPAKEAMRDIMKRDLTHEFPDLVWE</sequence>
<dbReference type="GO" id="GO:0005975">
    <property type="term" value="P:carbohydrate metabolic process"/>
    <property type="evidence" value="ECO:0007669"/>
    <property type="project" value="InterPro"/>
</dbReference>
<organism evidence="20 25">
    <name type="scientific">Eubacterium ventriosum</name>
    <dbReference type="NCBI Taxonomy" id="39496"/>
    <lineage>
        <taxon>Bacteria</taxon>
        <taxon>Bacillati</taxon>
        <taxon>Bacillota</taxon>
        <taxon>Clostridia</taxon>
        <taxon>Eubacteriales</taxon>
        <taxon>Eubacteriaceae</taxon>
        <taxon>Eubacterium</taxon>
    </lineage>
</organism>
<evidence type="ECO:0000256" key="8">
    <source>
        <dbReference type="ARBA" id="ARBA00023264"/>
    </source>
</evidence>
<comment type="caution">
    <text evidence="13">Lacks conserved residue(s) required for the propagation of feature annotation.</text>
</comment>
<dbReference type="SUPFAM" id="SSF48179">
    <property type="entry name" value="6-phosphogluconate dehydrogenase C-terminal domain-like"/>
    <property type="match status" value="1"/>
</dbReference>
<dbReference type="InterPro" id="IPR006168">
    <property type="entry name" value="G3P_DH_NAD-dep"/>
</dbReference>
<feature type="binding site" evidence="15">
    <location>
        <begin position="253"/>
        <end position="254"/>
    </location>
    <ligand>
        <name>substrate</name>
    </ligand>
</feature>
<evidence type="ECO:0000259" key="19">
    <source>
        <dbReference type="Pfam" id="PF07479"/>
    </source>
</evidence>
<feature type="binding site" evidence="13">
    <location>
        <position position="12"/>
    </location>
    <ligand>
        <name>NADPH</name>
        <dbReference type="ChEBI" id="CHEBI:57783"/>
    </ligand>
</feature>
<comment type="pathway">
    <text evidence="13">Membrane lipid metabolism; glycerophospholipid metabolism.</text>
</comment>
<feature type="binding site" evidence="13">
    <location>
        <position position="253"/>
    </location>
    <ligand>
        <name>NADPH</name>
        <dbReference type="ChEBI" id="CHEBI:57783"/>
    </ligand>
</feature>
<dbReference type="PANTHER" id="PTHR11728">
    <property type="entry name" value="GLYCEROL-3-PHOSPHATE DEHYDROGENASE"/>
    <property type="match status" value="1"/>
</dbReference>
<evidence type="ECO:0000256" key="9">
    <source>
        <dbReference type="ARBA" id="ARBA00052716"/>
    </source>
</evidence>
<comment type="subcellular location">
    <subcellularLocation>
        <location evidence="13">Cytoplasm</location>
    </subcellularLocation>
</comment>
<keyword evidence="6 13" id="KW-0443">Lipid metabolism</keyword>
<gene>
    <name evidence="13" type="primary">gpsA</name>
    <name evidence="23" type="ORF">DW018_05490</name>
    <name evidence="22" type="ORF">DW652_01500</name>
    <name evidence="21" type="ORF">DW918_07270</name>
    <name evidence="20" type="ORF">DW944_05370</name>
</gene>
<dbReference type="NCBIfam" id="NF000942">
    <property type="entry name" value="PRK00094.1-4"/>
    <property type="match status" value="1"/>
</dbReference>
<evidence type="ECO:0000256" key="11">
    <source>
        <dbReference type="ARBA" id="ARBA00069372"/>
    </source>
</evidence>
<evidence type="ECO:0000313" key="23">
    <source>
        <dbReference type="EMBL" id="RHL45700.1"/>
    </source>
</evidence>
<feature type="binding site" evidence="13">
    <location>
        <position position="138"/>
    </location>
    <ligand>
        <name>NADPH</name>
        <dbReference type="ChEBI" id="CHEBI:57783"/>
    </ligand>
</feature>
<evidence type="ECO:0000256" key="15">
    <source>
        <dbReference type="PIRSR" id="PIRSR000114-2"/>
    </source>
</evidence>
<keyword evidence="2 13" id="KW-0444">Lipid biosynthesis</keyword>
<dbReference type="Proteomes" id="UP000285740">
    <property type="component" value="Unassembled WGS sequence"/>
</dbReference>
<feature type="binding site" evidence="13">
    <location>
        <position position="279"/>
    </location>
    <ligand>
        <name>NADPH</name>
        <dbReference type="ChEBI" id="CHEBI:57783"/>
    </ligand>
</feature>
<feature type="binding site" evidence="13">
    <location>
        <position position="277"/>
    </location>
    <ligand>
        <name>NADPH</name>
        <dbReference type="ChEBI" id="CHEBI:57783"/>
    </ligand>
</feature>
<reference evidence="24 25" key="1">
    <citation type="submission" date="2018-08" db="EMBL/GenBank/DDBJ databases">
        <title>A genome reference for cultivated species of the human gut microbiota.</title>
        <authorList>
            <person name="Zou Y."/>
            <person name="Xue W."/>
            <person name="Luo G."/>
        </authorList>
    </citation>
    <scope>NUCLEOTIDE SEQUENCE [LARGE SCALE GENOMIC DNA]</scope>
    <source>
        <strain evidence="23 24">AF37-4</strain>
        <strain evidence="22 27">AM23-22</strain>
        <strain evidence="21 26">AM42-30</strain>
        <strain evidence="20 25">AM44-11BH</strain>
    </source>
</reference>
<dbReference type="GO" id="GO:0046167">
    <property type="term" value="P:glycerol-3-phosphate biosynthetic process"/>
    <property type="evidence" value="ECO:0007669"/>
    <property type="project" value="UniProtKB-UniRule"/>
</dbReference>
<dbReference type="Pfam" id="PF07479">
    <property type="entry name" value="NAD_Gly3P_dh_C"/>
    <property type="match status" value="1"/>
</dbReference>
<name>A0A413R9T7_9FIRM</name>
<dbReference type="Gene3D" id="3.40.50.720">
    <property type="entry name" value="NAD(P)-binding Rossmann-like Domain"/>
    <property type="match status" value="1"/>
</dbReference>
<evidence type="ECO:0000256" key="13">
    <source>
        <dbReference type="HAMAP-Rule" id="MF_00394"/>
    </source>
</evidence>
<comment type="caution">
    <text evidence="20">The sequence shown here is derived from an EMBL/GenBank/DDBJ whole genome shotgun (WGS) entry which is preliminary data.</text>
</comment>
<feature type="active site" description="Proton acceptor" evidence="13 14">
    <location>
        <position position="189"/>
    </location>
</feature>
<feature type="domain" description="Glycerol-3-phosphate dehydrogenase NAD-dependent C-terminal" evidence="19">
    <location>
        <begin position="178"/>
        <end position="318"/>
    </location>
</feature>
<evidence type="ECO:0000256" key="16">
    <source>
        <dbReference type="PIRSR" id="PIRSR000114-3"/>
    </source>
</evidence>
<dbReference type="PRINTS" id="PR00077">
    <property type="entry name" value="GPDHDRGNASE"/>
</dbReference>
<proteinExistence type="inferred from homology"/>
<evidence type="ECO:0000313" key="26">
    <source>
        <dbReference type="Proteomes" id="UP000285740"/>
    </source>
</evidence>
<dbReference type="PROSITE" id="PS00957">
    <property type="entry name" value="NAD_G3PDH"/>
    <property type="match status" value="1"/>
</dbReference>
<evidence type="ECO:0000313" key="24">
    <source>
        <dbReference type="Proteomes" id="UP000283314"/>
    </source>
</evidence>
<dbReference type="FunFam" id="3.40.50.720:FF:000019">
    <property type="entry name" value="Glycerol-3-phosphate dehydrogenase [NAD(P)+]"/>
    <property type="match status" value="1"/>
</dbReference>
<keyword evidence="5 13" id="KW-0520">NAD</keyword>
<feature type="binding site" evidence="16">
    <location>
        <position position="83"/>
    </location>
    <ligand>
        <name>NAD(+)</name>
        <dbReference type="ChEBI" id="CHEBI:57540"/>
    </ligand>
</feature>
<evidence type="ECO:0000256" key="17">
    <source>
        <dbReference type="RuleBase" id="RU000437"/>
    </source>
</evidence>
<keyword evidence="13" id="KW-0547">Nucleotide-binding</keyword>
<evidence type="ECO:0000313" key="27">
    <source>
        <dbReference type="Proteomes" id="UP000286186"/>
    </source>
</evidence>
<dbReference type="GO" id="GO:0008654">
    <property type="term" value="P:phospholipid biosynthetic process"/>
    <property type="evidence" value="ECO:0007669"/>
    <property type="project" value="UniProtKB-KW"/>
</dbReference>
<dbReference type="GO" id="GO:0006650">
    <property type="term" value="P:glycerophospholipid metabolic process"/>
    <property type="evidence" value="ECO:0007669"/>
    <property type="project" value="UniProtKB-UniRule"/>
</dbReference>
<dbReference type="RefSeq" id="WP_117970183.1">
    <property type="nucleotide sequence ID" value="NZ_CABJDQ010000004.1"/>
</dbReference>
<feature type="binding site" evidence="15">
    <location>
        <position position="106"/>
    </location>
    <ligand>
        <name>substrate</name>
    </ligand>
</feature>
<dbReference type="PANTHER" id="PTHR11728:SF1">
    <property type="entry name" value="GLYCEROL-3-PHOSPHATE DEHYDROGENASE [NAD(+)] 2, CHLOROPLASTIC"/>
    <property type="match status" value="1"/>
</dbReference>
<feature type="binding site" evidence="13">
    <location>
        <position position="106"/>
    </location>
    <ligand>
        <name>NADPH</name>
        <dbReference type="ChEBI" id="CHEBI:57783"/>
    </ligand>
</feature>
<dbReference type="PIRSF" id="PIRSF000114">
    <property type="entry name" value="Glycerol-3-P_dh"/>
    <property type="match status" value="1"/>
</dbReference>
<dbReference type="EC" id="1.1.1.94" evidence="10 13"/>
<comment type="function">
    <text evidence="13">Catalyzes the reduction of the glycolytic intermediate dihydroxyacetone phosphate (DHAP) to sn-glycerol 3-phosphate (G3P), the key precursor for phospholipid synthesis.</text>
</comment>
<evidence type="ECO:0000259" key="18">
    <source>
        <dbReference type="Pfam" id="PF01210"/>
    </source>
</evidence>
<dbReference type="GO" id="GO:0047952">
    <property type="term" value="F:glycerol-3-phosphate dehydrogenase [NAD(P)+] activity"/>
    <property type="evidence" value="ECO:0007669"/>
    <property type="project" value="UniProtKB-UniRule"/>
</dbReference>
<evidence type="ECO:0000256" key="12">
    <source>
        <dbReference type="ARBA" id="ARBA00080511"/>
    </source>
</evidence>
<dbReference type="Pfam" id="PF01210">
    <property type="entry name" value="NAD_Gly3P_dh_N"/>
    <property type="match status" value="1"/>
</dbReference>
<feature type="binding site" evidence="13">
    <location>
        <position position="254"/>
    </location>
    <ligand>
        <name>sn-glycerol 3-phosphate</name>
        <dbReference type="ChEBI" id="CHEBI:57597"/>
    </ligand>
</feature>
<dbReference type="GO" id="GO:0051287">
    <property type="term" value="F:NAD binding"/>
    <property type="evidence" value="ECO:0007669"/>
    <property type="project" value="InterPro"/>
</dbReference>
<evidence type="ECO:0000256" key="7">
    <source>
        <dbReference type="ARBA" id="ARBA00023209"/>
    </source>
</evidence>
<dbReference type="SUPFAM" id="SSF51735">
    <property type="entry name" value="NAD(P)-binding Rossmann-fold domains"/>
    <property type="match status" value="1"/>
</dbReference>
<dbReference type="UniPathway" id="UPA00940"/>
<dbReference type="AlphaFoldDB" id="A0A413R9T7"/>
<feature type="binding site" evidence="16">
    <location>
        <position position="138"/>
    </location>
    <ligand>
        <name>NAD(+)</name>
        <dbReference type="ChEBI" id="CHEBI:57540"/>
    </ligand>
</feature>
<feature type="domain" description="Glycerol-3-phosphate dehydrogenase NAD-dependent N-terminal" evidence="18">
    <location>
        <begin position="3"/>
        <end position="156"/>
    </location>
</feature>
<evidence type="ECO:0000313" key="22">
    <source>
        <dbReference type="EMBL" id="RHF90913.1"/>
    </source>
</evidence>
<accession>A0A413R9T7</accession>
<feature type="binding site" evidence="13">
    <location>
        <position position="189"/>
    </location>
    <ligand>
        <name>sn-glycerol 3-phosphate</name>
        <dbReference type="ChEBI" id="CHEBI:57597"/>
    </ligand>
</feature>
<feature type="binding site" evidence="13">
    <location>
        <position position="242"/>
    </location>
    <ligand>
        <name>sn-glycerol 3-phosphate</name>
        <dbReference type="ChEBI" id="CHEBI:57597"/>
    </ligand>
</feature>
<dbReference type="InterPro" id="IPR008927">
    <property type="entry name" value="6-PGluconate_DH-like_C_sf"/>
</dbReference>
<keyword evidence="7 13" id="KW-0594">Phospholipid biosynthesis</keyword>